<sequence>MNDKNRIFLFDTTLRDGEQSPGVSLNVEEKLEIAQQLARLGVDVIEAGFPIASPGDFQAVKTIAQTVKGPIIAGLARANRADIERAWEALKYAENPRIHTFLATSDIHLKYKLQKTRSEMLAQAVDAVKYARQFCPDVEFSAEDATRSDLDFLAEVVAAVISAGATVVNLPDTVGYTVPEEFEKFMRTIIERIPNNEQVIFSVHCHDDLGLAVANSLSGLRAGARQVECTVNGIGERAGNASLEEIIMALYTKHAFFQKEVNIKYNEIYKTSRMVSNLTGMLIQSNKAIVGNNAFAHESGIHQDGVLKERTTYEIMSPELVGVHKNNLVLGKHSGRHAFKERLLELGYELSEAELQKAFALFKDLADKKKEISDDDIEALLKDQGRSVPEKFTLEYLHISSGTNMIPTATVRLSIDKMPFEAAATGSGPMEAACHAVDKITDIYGRLLEYKLHAVTGGKDALGEVLSKVEIGEKIYNGRGLSTDIIEASVKSYVHAINKYYYEKQHENGS</sequence>
<dbReference type="AlphaFoldDB" id="A0A0E4GBH6"/>
<evidence type="ECO:0000313" key="13">
    <source>
        <dbReference type="EMBL" id="CFX85859.1"/>
    </source>
</evidence>
<dbReference type="SUPFAM" id="SSF51569">
    <property type="entry name" value="Aldolase"/>
    <property type="match status" value="1"/>
</dbReference>
<protein>
    <recommendedName>
        <fullName evidence="4 11">2-isopropylmalate synthase</fullName>
        <ecNumber evidence="3 11">2.3.3.13</ecNumber>
    </recommendedName>
    <alternativeName>
        <fullName evidence="11">Alpha-IPM synthase</fullName>
    </alternativeName>
    <alternativeName>
        <fullName evidence="11">Alpha-isopropylmalate synthase</fullName>
    </alternativeName>
</protein>
<comment type="subunit">
    <text evidence="11">Homodimer.</text>
</comment>
<dbReference type="GO" id="GO:0009098">
    <property type="term" value="P:L-leucine biosynthetic process"/>
    <property type="evidence" value="ECO:0007669"/>
    <property type="project" value="UniProtKB-UniRule"/>
</dbReference>
<dbReference type="InterPro" id="IPR054691">
    <property type="entry name" value="LeuA/HCS_post-cat"/>
</dbReference>
<dbReference type="Gene3D" id="3.30.160.270">
    <property type="match status" value="1"/>
</dbReference>
<name>A0A0E4GBH6_9FIRM</name>
<dbReference type="PANTHER" id="PTHR10277">
    <property type="entry name" value="HOMOCITRATE SYNTHASE-RELATED"/>
    <property type="match status" value="1"/>
</dbReference>
<evidence type="ECO:0000256" key="1">
    <source>
        <dbReference type="ARBA" id="ARBA00004689"/>
    </source>
</evidence>
<dbReference type="SUPFAM" id="SSF110921">
    <property type="entry name" value="2-isopropylmalate synthase LeuA, allosteric (dimerisation) domain"/>
    <property type="match status" value="1"/>
</dbReference>
<evidence type="ECO:0000256" key="8">
    <source>
        <dbReference type="ARBA" id="ARBA00022723"/>
    </source>
</evidence>
<accession>A0A0E4GBH6</accession>
<comment type="cofactor">
    <cofactor evidence="11">
        <name>Mn(2+)</name>
        <dbReference type="ChEBI" id="CHEBI:29035"/>
    </cofactor>
</comment>
<dbReference type="PROSITE" id="PS00816">
    <property type="entry name" value="AIPM_HOMOCIT_SYNTH_2"/>
    <property type="match status" value="1"/>
</dbReference>
<dbReference type="GO" id="GO:0003852">
    <property type="term" value="F:2-isopropylmalate synthase activity"/>
    <property type="evidence" value="ECO:0007669"/>
    <property type="project" value="UniProtKB-UniRule"/>
</dbReference>
<keyword evidence="10 11" id="KW-0100">Branched-chain amino acid biosynthesis</keyword>
<dbReference type="Gene3D" id="3.20.20.70">
    <property type="entry name" value="Aldolase class I"/>
    <property type="match status" value="1"/>
</dbReference>
<dbReference type="NCBIfam" id="NF002085">
    <property type="entry name" value="PRK00915.1-2"/>
    <property type="match status" value="1"/>
</dbReference>
<comment type="catalytic activity">
    <reaction evidence="11">
        <text>3-methyl-2-oxobutanoate + acetyl-CoA + H2O = (2S)-2-isopropylmalate + CoA + H(+)</text>
        <dbReference type="Rhea" id="RHEA:21524"/>
        <dbReference type="ChEBI" id="CHEBI:1178"/>
        <dbReference type="ChEBI" id="CHEBI:11851"/>
        <dbReference type="ChEBI" id="CHEBI:15377"/>
        <dbReference type="ChEBI" id="CHEBI:15378"/>
        <dbReference type="ChEBI" id="CHEBI:57287"/>
        <dbReference type="ChEBI" id="CHEBI:57288"/>
        <dbReference type="EC" id="2.3.3.13"/>
    </reaction>
</comment>
<dbReference type="Pfam" id="PF22617">
    <property type="entry name" value="HCS_D2"/>
    <property type="match status" value="1"/>
</dbReference>
<dbReference type="Pfam" id="PF00682">
    <property type="entry name" value="HMGL-like"/>
    <property type="match status" value="1"/>
</dbReference>
<evidence type="ECO:0000256" key="2">
    <source>
        <dbReference type="ARBA" id="ARBA00009396"/>
    </source>
</evidence>
<keyword evidence="7 11" id="KW-0808">Transferase</keyword>
<dbReference type="Gene3D" id="1.10.238.260">
    <property type="match status" value="1"/>
</dbReference>
<dbReference type="FunFam" id="3.20.20.70:FF:000010">
    <property type="entry name" value="2-isopropylmalate synthase"/>
    <property type="match status" value="1"/>
</dbReference>
<feature type="binding site" evidence="11">
    <location>
        <position position="16"/>
    </location>
    <ligand>
        <name>Mn(2+)</name>
        <dbReference type="ChEBI" id="CHEBI:29035"/>
    </ligand>
</feature>
<comment type="similarity">
    <text evidence="2 11">Belongs to the alpha-IPM synthase/homocitrate synthase family. LeuA type 1 subfamily.</text>
</comment>
<dbReference type="EMBL" id="CGIH01000032">
    <property type="protein sequence ID" value="CFX85859.1"/>
    <property type="molecule type" value="Genomic_DNA"/>
</dbReference>
<feature type="binding site" evidence="11">
    <location>
        <position position="240"/>
    </location>
    <ligand>
        <name>Mn(2+)</name>
        <dbReference type="ChEBI" id="CHEBI:29035"/>
    </ligand>
</feature>
<dbReference type="InterPro" id="IPR050073">
    <property type="entry name" value="2-IPM_HCS-like"/>
</dbReference>
<dbReference type="InterPro" id="IPR005671">
    <property type="entry name" value="LeuA_bact_synth"/>
</dbReference>
<dbReference type="NCBIfam" id="NF002087">
    <property type="entry name" value="PRK00915.1-4"/>
    <property type="match status" value="1"/>
</dbReference>
<evidence type="ECO:0000256" key="6">
    <source>
        <dbReference type="ARBA" id="ARBA00022605"/>
    </source>
</evidence>
<proteinExistence type="inferred from homology"/>
<dbReference type="GO" id="GO:0003985">
    <property type="term" value="F:acetyl-CoA C-acetyltransferase activity"/>
    <property type="evidence" value="ECO:0007669"/>
    <property type="project" value="UniProtKB-UniRule"/>
</dbReference>
<comment type="pathway">
    <text evidence="1 11">Amino-acid biosynthesis; L-leucine biosynthesis; L-leucine from 3-methyl-2-oxobutanoate: step 1/4.</text>
</comment>
<evidence type="ECO:0000259" key="12">
    <source>
        <dbReference type="PROSITE" id="PS50991"/>
    </source>
</evidence>
<feature type="binding site" evidence="11">
    <location>
        <position position="206"/>
    </location>
    <ligand>
        <name>Mn(2+)</name>
        <dbReference type="ChEBI" id="CHEBI:29035"/>
    </ligand>
</feature>
<evidence type="ECO:0000256" key="7">
    <source>
        <dbReference type="ARBA" id="ARBA00022679"/>
    </source>
</evidence>
<dbReference type="OrthoDB" id="9804858at2"/>
<dbReference type="FunFam" id="1.10.238.260:FF:000001">
    <property type="entry name" value="2-isopropylmalate synthase"/>
    <property type="match status" value="1"/>
</dbReference>
<dbReference type="InterPro" id="IPR036230">
    <property type="entry name" value="LeuA_allosteric_dom_sf"/>
</dbReference>
<keyword evidence="9 11" id="KW-0464">Manganese</keyword>
<dbReference type="STRING" id="690567.2048"/>
<evidence type="ECO:0000256" key="11">
    <source>
        <dbReference type="HAMAP-Rule" id="MF_01025"/>
    </source>
</evidence>
<dbReference type="PROSITE" id="PS00815">
    <property type="entry name" value="AIPM_HOMOCIT_SYNTH_1"/>
    <property type="match status" value="1"/>
</dbReference>
<dbReference type="NCBIfam" id="TIGR00973">
    <property type="entry name" value="leuA_bact"/>
    <property type="match status" value="1"/>
</dbReference>
<dbReference type="HAMAP" id="MF_01025">
    <property type="entry name" value="LeuA_type1"/>
    <property type="match status" value="1"/>
</dbReference>
<dbReference type="Pfam" id="PF08502">
    <property type="entry name" value="LeuA_dimer"/>
    <property type="match status" value="1"/>
</dbReference>
<evidence type="ECO:0000256" key="3">
    <source>
        <dbReference type="ARBA" id="ARBA00012973"/>
    </source>
</evidence>
<dbReference type="RefSeq" id="WP_046498478.1">
    <property type="nucleotide sequence ID" value="NZ_CGIH01000032.1"/>
</dbReference>
<keyword evidence="6 11" id="KW-0028">Amino-acid biosynthesis</keyword>
<dbReference type="Proteomes" id="UP000045545">
    <property type="component" value="Unassembled WGS sequence"/>
</dbReference>
<dbReference type="InterPro" id="IPR013785">
    <property type="entry name" value="Aldolase_TIM"/>
</dbReference>
<dbReference type="GO" id="GO:0030145">
    <property type="term" value="F:manganese ion binding"/>
    <property type="evidence" value="ECO:0007669"/>
    <property type="project" value="UniProtKB-UniRule"/>
</dbReference>
<reference evidence="13 14" key="1">
    <citation type="submission" date="2015-03" db="EMBL/GenBank/DDBJ databases">
        <authorList>
            <person name="Murphy D."/>
        </authorList>
    </citation>
    <scope>NUCLEOTIDE SEQUENCE [LARGE SCALE GENOMIC DNA]</scope>
    <source>
        <strain evidence="13 14">OL-4</strain>
    </source>
</reference>
<evidence type="ECO:0000313" key="14">
    <source>
        <dbReference type="Proteomes" id="UP000045545"/>
    </source>
</evidence>
<dbReference type="PROSITE" id="PS50991">
    <property type="entry name" value="PYR_CT"/>
    <property type="match status" value="1"/>
</dbReference>
<feature type="binding site" evidence="11">
    <location>
        <position position="204"/>
    </location>
    <ligand>
        <name>Mn(2+)</name>
        <dbReference type="ChEBI" id="CHEBI:29035"/>
    </ligand>
</feature>
<dbReference type="NCBIfam" id="NF002086">
    <property type="entry name" value="PRK00915.1-3"/>
    <property type="match status" value="1"/>
</dbReference>
<keyword evidence="14" id="KW-1185">Reference proteome</keyword>
<dbReference type="InterPro" id="IPR000891">
    <property type="entry name" value="PYR_CT"/>
</dbReference>
<dbReference type="EC" id="2.3.3.13" evidence="3 11"/>
<dbReference type="InterPro" id="IPR013709">
    <property type="entry name" value="2-isopropylmalate_synth_dimer"/>
</dbReference>
<feature type="domain" description="Pyruvate carboxyltransferase" evidence="12">
    <location>
        <begin position="7"/>
        <end position="269"/>
    </location>
</feature>
<evidence type="ECO:0000256" key="5">
    <source>
        <dbReference type="ARBA" id="ARBA00022430"/>
    </source>
</evidence>
<gene>
    <name evidence="11" type="primary">leuA</name>
    <name evidence="13" type="ORF">2048</name>
</gene>
<dbReference type="CDD" id="cd07940">
    <property type="entry name" value="DRE_TIM_IPMS"/>
    <property type="match status" value="1"/>
</dbReference>
<evidence type="ECO:0000256" key="4">
    <source>
        <dbReference type="ARBA" id="ARBA00018198"/>
    </source>
</evidence>
<dbReference type="GO" id="GO:0005737">
    <property type="term" value="C:cytoplasm"/>
    <property type="evidence" value="ECO:0007669"/>
    <property type="project" value="UniProtKB-UniRule"/>
</dbReference>
<dbReference type="InterPro" id="IPR002034">
    <property type="entry name" value="AIPM/Hcit_synth_CS"/>
</dbReference>
<comment type="function">
    <text evidence="11">Catalyzes the condensation of the acetyl group of acetyl-CoA with 3-methyl-2-oxobutanoate (2-ketoisovalerate) to form 3-carboxy-3-hydroxy-4-methylpentanoate (2-isopropylmalate).</text>
</comment>
<dbReference type="NCBIfam" id="NF002088">
    <property type="entry name" value="PRK00915.1-5"/>
    <property type="match status" value="1"/>
</dbReference>
<dbReference type="PANTHER" id="PTHR10277:SF9">
    <property type="entry name" value="2-ISOPROPYLMALATE SYNTHASE 1, CHLOROPLASTIC-RELATED"/>
    <property type="match status" value="1"/>
</dbReference>
<organism evidence="13 14">
    <name type="scientific">Syntrophomonas zehnderi OL-4</name>
    <dbReference type="NCBI Taxonomy" id="690567"/>
    <lineage>
        <taxon>Bacteria</taxon>
        <taxon>Bacillati</taxon>
        <taxon>Bacillota</taxon>
        <taxon>Clostridia</taxon>
        <taxon>Eubacteriales</taxon>
        <taxon>Syntrophomonadaceae</taxon>
        <taxon>Syntrophomonas</taxon>
    </lineage>
</organism>
<evidence type="ECO:0000256" key="9">
    <source>
        <dbReference type="ARBA" id="ARBA00023211"/>
    </source>
</evidence>
<keyword evidence="8 11" id="KW-0479">Metal-binding</keyword>
<dbReference type="UniPathway" id="UPA00048">
    <property type="reaction ID" value="UER00070"/>
</dbReference>
<keyword evidence="5 11" id="KW-0432">Leucine biosynthesis</keyword>
<dbReference type="SMART" id="SM00917">
    <property type="entry name" value="LeuA_dimer"/>
    <property type="match status" value="1"/>
</dbReference>
<feature type="region of interest" description="Regulatory domain" evidence="11">
    <location>
        <begin position="393"/>
        <end position="510"/>
    </location>
</feature>
<evidence type="ECO:0000256" key="10">
    <source>
        <dbReference type="ARBA" id="ARBA00023304"/>
    </source>
</evidence>
<keyword evidence="11" id="KW-0963">Cytoplasm</keyword>